<feature type="transmembrane region" description="Helical" evidence="6">
    <location>
        <begin position="253"/>
        <end position="274"/>
    </location>
</feature>
<dbReference type="AlphaFoldDB" id="A0A1B2J113"/>
<dbReference type="KEGG" id="lpd:AYR62_06190"/>
<dbReference type="STRING" id="240427.AYR62_06190"/>
<keyword evidence="4 6" id="KW-1133">Transmembrane helix</keyword>
<feature type="transmembrane region" description="Helical" evidence="6">
    <location>
        <begin position="49"/>
        <end position="67"/>
    </location>
</feature>
<dbReference type="PANTHER" id="PTHR23523">
    <property type="match status" value="1"/>
</dbReference>
<dbReference type="EMBL" id="CP014924">
    <property type="protein sequence ID" value="ANZ67982.1"/>
    <property type="molecule type" value="Genomic_DNA"/>
</dbReference>
<feature type="transmembrane region" description="Helical" evidence="6">
    <location>
        <begin position="161"/>
        <end position="183"/>
    </location>
</feature>
<dbReference type="InterPro" id="IPR052524">
    <property type="entry name" value="MFS_Cyanate_Porter"/>
</dbReference>
<feature type="transmembrane region" description="Helical" evidence="6">
    <location>
        <begin position="281"/>
        <end position="301"/>
    </location>
</feature>
<dbReference type="PANTHER" id="PTHR23523:SF2">
    <property type="entry name" value="2-NITROIMIDAZOLE TRANSPORTER"/>
    <property type="match status" value="1"/>
</dbReference>
<keyword evidence="9" id="KW-1185">Reference proteome</keyword>
<dbReference type="Gene3D" id="1.20.1250.20">
    <property type="entry name" value="MFS general substrate transporter like domains"/>
    <property type="match status" value="1"/>
</dbReference>
<sequence>MIVKRFKREYVWLLAAILLSGFIMRAPITTPPLMLNQLAQAVHVPQGQLGILTTIPLVMFMLFSNFASHLMRLIGLKRALLVTMTIISFGSILRLIPAFWAMIVGTIFIGIGIAHLNVFMPSLVAAYFPEHIGLYTTMYSFSMILGNTVFNLVTAPVAEKFGWQSILGILLVLAVLGTVSWAVTVRNGTTPQVETVSTSQTTDVSSSRSMWTQARAWPFLIAFGCQALLSYTFTAWMPSLMAYHHVDATETGVIMALYAVIGLPLSMILPNLLAKYSKRQLTWITLVMGLFGLLASLMLFVQQTSSVWFWLTEGLLVGVTIGYFFMVPMTMFALKTRNPYETAKLSGMAQAGGYCISAFGPTLYGLVFAANPVGQLQNVCYVVLILVMVVTCTLIVRSDLF</sequence>
<dbReference type="SUPFAM" id="SSF103473">
    <property type="entry name" value="MFS general substrate transporter"/>
    <property type="match status" value="1"/>
</dbReference>
<dbReference type="Pfam" id="PF07690">
    <property type="entry name" value="MFS_1"/>
    <property type="match status" value="1"/>
</dbReference>
<dbReference type="InterPro" id="IPR011701">
    <property type="entry name" value="MFS"/>
</dbReference>
<dbReference type="OrthoDB" id="9797740at2"/>
<dbReference type="InterPro" id="IPR036259">
    <property type="entry name" value="MFS_trans_sf"/>
</dbReference>
<evidence type="ECO:0000256" key="5">
    <source>
        <dbReference type="ARBA" id="ARBA00023136"/>
    </source>
</evidence>
<feature type="transmembrane region" description="Helical" evidence="6">
    <location>
        <begin position="102"/>
        <end position="120"/>
    </location>
</feature>
<reference evidence="8 9" key="1">
    <citation type="submission" date="2016-03" db="EMBL/GenBank/DDBJ databases">
        <title>Pediococcus and Lactobacillus from brewery environment - whole genome sequencing and assembly.</title>
        <authorList>
            <person name="Behr J."/>
            <person name="Geissler A.J."/>
            <person name="Vogel R.F."/>
        </authorList>
    </citation>
    <scope>NUCLEOTIDE SEQUENCE [LARGE SCALE GENOMIC DNA]</scope>
    <source>
        <strain evidence="8 9">TMW 1.1995</strain>
    </source>
</reference>
<comment type="subcellular location">
    <subcellularLocation>
        <location evidence="1">Cell membrane</location>
        <topology evidence="1">Multi-pass membrane protein</topology>
    </subcellularLocation>
</comment>
<accession>A0A1B2J113</accession>
<dbReference type="Proteomes" id="UP000093267">
    <property type="component" value="Chromosome"/>
</dbReference>
<evidence type="ECO:0000313" key="8">
    <source>
        <dbReference type="EMBL" id="ANZ67982.1"/>
    </source>
</evidence>
<feature type="transmembrane region" description="Helical" evidence="6">
    <location>
        <begin position="307"/>
        <end position="330"/>
    </location>
</feature>
<evidence type="ECO:0000256" key="6">
    <source>
        <dbReference type="SAM" id="Phobius"/>
    </source>
</evidence>
<evidence type="ECO:0000256" key="3">
    <source>
        <dbReference type="ARBA" id="ARBA00022692"/>
    </source>
</evidence>
<evidence type="ECO:0000259" key="7">
    <source>
        <dbReference type="PROSITE" id="PS50850"/>
    </source>
</evidence>
<proteinExistence type="predicted"/>
<dbReference type="GO" id="GO:0005886">
    <property type="term" value="C:plasma membrane"/>
    <property type="evidence" value="ECO:0007669"/>
    <property type="project" value="UniProtKB-SubCell"/>
</dbReference>
<name>A0A1B2J113_9LACO</name>
<keyword evidence="5 6" id="KW-0472">Membrane</keyword>
<feature type="transmembrane region" description="Helical" evidence="6">
    <location>
        <begin position="376"/>
        <end position="396"/>
    </location>
</feature>
<dbReference type="GO" id="GO:0022857">
    <property type="term" value="F:transmembrane transporter activity"/>
    <property type="evidence" value="ECO:0007669"/>
    <property type="project" value="InterPro"/>
</dbReference>
<keyword evidence="2" id="KW-0813">Transport</keyword>
<protein>
    <submittedName>
        <fullName evidence="8">Cyanate permease</fullName>
    </submittedName>
</protein>
<organism evidence="8 9">
    <name type="scientific">Secundilactobacillus paracollinoides</name>
    <dbReference type="NCBI Taxonomy" id="240427"/>
    <lineage>
        <taxon>Bacteria</taxon>
        <taxon>Bacillati</taxon>
        <taxon>Bacillota</taxon>
        <taxon>Bacilli</taxon>
        <taxon>Lactobacillales</taxon>
        <taxon>Lactobacillaceae</taxon>
        <taxon>Secundilactobacillus</taxon>
    </lineage>
</organism>
<feature type="transmembrane region" description="Helical" evidence="6">
    <location>
        <begin position="216"/>
        <end position="233"/>
    </location>
</feature>
<evidence type="ECO:0000256" key="1">
    <source>
        <dbReference type="ARBA" id="ARBA00004651"/>
    </source>
</evidence>
<dbReference type="PROSITE" id="PS50850">
    <property type="entry name" value="MFS"/>
    <property type="match status" value="1"/>
</dbReference>
<feature type="transmembrane region" description="Helical" evidence="6">
    <location>
        <begin position="351"/>
        <end position="370"/>
    </location>
</feature>
<evidence type="ECO:0000256" key="2">
    <source>
        <dbReference type="ARBA" id="ARBA00022448"/>
    </source>
</evidence>
<feature type="transmembrane region" description="Helical" evidence="6">
    <location>
        <begin position="79"/>
        <end position="96"/>
    </location>
</feature>
<keyword evidence="3 6" id="KW-0812">Transmembrane</keyword>
<evidence type="ECO:0000313" key="9">
    <source>
        <dbReference type="Proteomes" id="UP000093267"/>
    </source>
</evidence>
<evidence type="ECO:0000256" key="4">
    <source>
        <dbReference type="ARBA" id="ARBA00022989"/>
    </source>
</evidence>
<feature type="domain" description="Major facilitator superfamily (MFS) profile" evidence="7">
    <location>
        <begin position="13"/>
        <end position="401"/>
    </location>
</feature>
<feature type="transmembrane region" description="Helical" evidence="6">
    <location>
        <begin position="132"/>
        <end position="155"/>
    </location>
</feature>
<dbReference type="InterPro" id="IPR020846">
    <property type="entry name" value="MFS_dom"/>
</dbReference>
<gene>
    <name evidence="8" type="ORF">AYR63_13090</name>
</gene>